<dbReference type="Gene3D" id="3.40.50.1820">
    <property type="entry name" value="alpha/beta hydrolase"/>
    <property type="match status" value="1"/>
</dbReference>
<dbReference type="SUPFAM" id="SSF53474">
    <property type="entry name" value="alpha/beta-Hydrolases"/>
    <property type="match status" value="1"/>
</dbReference>
<dbReference type="InterPro" id="IPR029058">
    <property type="entry name" value="AB_hydrolase_fold"/>
</dbReference>
<organism evidence="3 4">
    <name type="scientific">Pseudomonas syringae pv. primulae</name>
    <dbReference type="NCBI Taxonomy" id="251707"/>
    <lineage>
        <taxon>Bacteria</taxon>
        <taxon>Pseudomonadati</taxon>
        <taxon>Pseudomonadota</taxon>
        <taxon>Gammaproteobacteria</taxon>
        <taxon>Pseudomonadales</taxon>
        <taxon>Pseudomonadaceae</taxon>
        <taxon>Pseudomonas</taxon>
    </lineage>
</organism>
<dbReference type="InterPro" id="IPR046879">
    <property type="entry name" value="KANL3/Tex30_Abhydrolase"/>
</dbReference>
<dbReference type="InterPro" id="IPR026555">
    <property type="entry name" value="NSL3/Tex30"/>
</dbReference>
<evidence type="ECO:0000313" key="4">
    <source>
        <dbReference type="Proteomes" id="UP000050562"/>
    </source>
</evidence>
<feature type="region of interest" description="Disordered" evidence="1">
    <location>
        <begin position="367"/>
        <end position="391"/>
    </location>
</feature>
<dbReference type="Pfam" id="PF20408">
    <property type="entry name" value="Abhydrolase_11"/>
    <property type="match status" value="1"/>
</dbReference>
<protein>
    <recommendedName>
        <fullName evidence="2">KANL3/Tex30 alpha/beta hydrolase-like domain-containing protein</fullName>
    </recommendedName>
</protein>
<gene>
    <name evidence="3" type="ORF">ALO52_04883</name>
</gene>
<comment type="caution">
    <text evidence="3">The sequence shown here is derived from an EMBL/GenBank/DDBJ whole genome shotgun (WGS) entry which is preliminary data.</text>
</comment>
<reference evidence="3 4" key="1">
    <citation type="submission" date="2015-09" db="EMBL/GenBank/DDBJ databases">
        <title>Genome announcement of multiple Pseudomonas syringae strains.</title>
        <authorList>
            <person name="Thakur S."/>
            <person name="Wang P.W."/>
            <person name="Gong Y."/>
            <person name="Weir B.S."/>
            <person name="Guttman D.S."/>
        </authorList>
    </citation>
    <scope>NUCLEOTIDE SEQUENCE [LARGE SCALE GENOMIC DNA]</scope>
    <source>
        <strain evidence="3 4">ICMP3956</strain>
    </source>
</reference>
<evidence type="ECO:0000256" key="1">
    <source>
        <dbReference type="SAM" id="MobiDB-lite"/>
    </source>
</evidence>
<name>A0A0P9XEW4_9PSED</name>
<dbReference type="PANTHER" id="PTHR13136">
    <property type="entry name" value="TESTIS DEVELOPMENT PROTEIN PRTD"/>
    <property type="match status" value="1"/>
</dbReference>
<dbReference type="AlphaFoldDB" id="A0A0P9XEW4"/>
<accession>A0A0P9XEW4</accession>
<dbReference type="EMBL" id="LJRC01000217">
    <property type="protein sequence ID" value="KPY33093.1"/>
    <property type="molecule type" value="Genomic_DNA"/>
</dbReference>
<proteinExistence type="predicted"/>
<dbReference type="PANTHER" id="PTHR13136:SF11">
    <property type="entry name" value="TESTIS-EXPRESSED PROTEIN 30"/>
    <property type="match status" value="1"/>
</dbReference>
<feature type="domain" description="KANL3/Tex30 alpha/beta hydrolase-like" evidence="2">
    <location>
        <begin position="606"/>
        <end position="796"/>
    </location>
</feature>
<evidence type="ECO:0000313" key="3">
    <source>
        <dbReference type="EMBL" id="KPY33093.1"/>
    </source>
</evidence>
<dbReference type="Proteomes" id="UP000050562">
    <property type="component" value="Unassembled WGS sequence"/>
</dbReference>
<sequence>MRPHDGDTGRCLCFCRAGSAYRAPYVPRHQEHATGENRTADKPHHVAGMAGLHGFDKGVGERAVGVDCAPHQALRDAVDPHRGDVQHGADGCQPEMCVDQANAVHLRSAEHSGDQVVGCANGDHRHPAQRAGVHVANGPVGVVRKRVDRLDRHHRPFERRHAVERQRHHQKAQDRIGAQFMPRAGQGHHAVDHAAPARRQQDDRHDHAQRLCPVGQGGVMQVVRAGPDVQRDQCPEMHDGQAIRVDRAFGLFGHEVVHHPEKACGQEKAHSVVPVPPLDHRIGSARVRRVGFEQADRQGDVIDHVQHAGHHDECAVEPVGDVDMPGLALHDSAEEHRAIGDPHDGQQDCDGPFQFCVFLGGGVAHRQGDDGADDNGLPAPEGKGRKPVGDQPGLAGALDHVIGRAEQRTAAEGKDHQVGVQRTQATERCPLQTEVQLGPDELRGNEHTQCHADNAPDHGHDGELANHGVVVSRRADCCAHLQTSRIQIFARHKRALARRDIAGTDRKGGASGDRQSALAQGVCHRSLVGKLNFERHTWEANALIWRGIEVRLPIGHGYSPFFYRYPYRREASMSTGTQVEHQCTRLAQDNGWLWTAGQRDAGQDPVTLLLAHGAGAPMDSDFMNSIAVYLGRQGVGVMRFEFPYMAQRRQGGSKRPPNQQRQLLDCWREVYAQLRPCVTGRLAIGGKSMGGRMASLIADELSVDALVCLGYPFYAVGKPEKPRTAHLADLRTRTLIVQGERDALGNREAVEHYTLSSTIRLHWVPTANHDLKPLKAAGVTHDQCLMESAENIAVFLRE</sequence>
<dbReference type="PATRIC" id="fig|251707.3.peg.4025"/>
<evidence type="ECO:0000259" key="2">
    <source>
        <dbReference type="Pfam" id="PF20408"/>
    </source>
</evidence>